<feature type="transmembrane region" description="Helical" evidence="6">
    <location>
        <begin position="60"/>
        <end position="81"/>
    </location>
</feature>
<organism evidence="8 9">
    <name type="scientific">Streptomyces endophyticus</name>
    <dbReference type="NCBI Taxonomy" id="714166"/>
    <lineage>
        <taxon>Bacteria</taxon>
        <taxon>Bacillati</taxon>
        <taxon>Actinomycetota</taxon>
        <taxon>Actinomycetes</taxon>
        <taxon>Kitasatosporales</taxon>
        <taxon>Streptomycetaceae</taxon>
        <taxon>Streptomyces</taxon>
    </lineage>
</organism>
<comment type="subcellular location">
    <subcellularLocation>
        <location evidence="1">Membrane</location>
        <topology evidence="1">Multi-pass membrane protein</topology>
    </subcellularLocation>
</comment>
<dbReference type="InterPro" id="IPR007016">
    <property type="entry name" value="O-antigen_ligase-rel_domated"/>
</dbReference>
<dbReference type="Proteomes" id="UP001354931">
    <property type="component" value="Unassembled WGS sequence"/>
</dbReference>
<sequence>MRGHRGASDAAGVAVLGCCAAWSLISATARAGRPEGVLLAVLAVIAGYACGRIGGALVPVAASCAVGLGGLCLALTAPYAAPAPDVVTPLGRVGATAALLALSAGALCCAAWSARQRPLRVVLHLLAACSVVVAAVVDSPAGITVCAGVVLCSLAAARVRSRALGLTGLGLVTAVVAGLGVALAKSALPAGPTASLETWLSHRRILLWRDAVHLAEAHPALGTGPGRFEDLSPTLAQSPLSDGKPHSAVLQMAAEQGLIGVLLLATAFCWLLYVLWRSARSTRVVLAAGAALTAVAAMATVGNALSFTTVTVGVGLLAGISTAEPLTDGPPDEAAAPEFLRDGRG</sequence>
<dbReference type="InterPro" id="IPR051533">
    <property type="entry name" value="WaaL-like"/>
</dbReference>
<comment type="caution">
    <text evidence="8">The sequence shown here is derived from an EMBL/GenBank/DDBJ whole genome shotgun (WGS) entry which is preliminary data.</text>
</comment>
<name>A0ABU6FE80_9ACTN</name>
<keyword evidence="3 6" id="KW-1133">Transmembrane helix</keyword>
<keyword evidence="2 6" id="KW-0812">Transmembrane</keyword>
<evidence type="ECO:0000259" key="7">
    <source>
        <dbReference type="Pfam" id="PF04932"/>
    </source>
</evidence>
<feature type="transmembrane region" description="Helical" evidence="6">
    <location>
        <begin position="119"/>
        <end position="136"/>
    </location>
</feature>
<evidence type="ECO:0000256" key="6">
    <source>
        <dbReference type="SAM" id="Phobius"/>
    </source>
</evidence>
<keyword evidence="9" id="KW-1185">Reference proteome</keyword>
<protein>
    <submittedName>
        <fullName evidence="8">O-antigen ligase family protein</fullName>
    </submittedName>
</protein>
<feature type="transmembrane region" description="Helical" evidence="6">
    <location>
        <begin position="283"/>
        <end position="305"/>
    </location>
</feature>
<evidence type="ECO:0000313" key="9">
    <source>
        <dbReference type="Proteomes" id="UP001354931"/>
    </source>
</evidence>
<feature type="transmembrane region" description="Helical" evidence="6">
    <location>
        <begin position="166"/>
        <end position="184"/>
    </location>
</feature>
<dbReference type="PANTHER" id="PTHR37422:SF13">
    <property type="entry name" value="LIPOPOLYSACCHARIDE BIOSYNTHESIS PROTEIN PA4999-RELATED"/>
    <property type="match status" value="1"/>
</dbReference>
<keyword evidence="8" id="KW-0436">Ligase</keyword>
<reference evidence="8 9" key="1">
    <citation type="submission" date="2022-10" db="EMBL/GenBank/DDBJ databases">
        <authorList>
            <person name="Xie J."/>
            <person name="Shen N."/>
        </authorList>
    </citation>
    <scope>NUCLEOTIDE SEQUENCE [LARGE SCALE GENOMIC DNA]</scope>
    <source>
        <strain evidence="8 9">YIM65594</strain>
    </source>
</reference>
<feature type="transmembrane region" description="Helical" evidence="6">
    <location>
        <begin position="257"/>
        <end position="276"/>
    </location>
</feature>
<feature type="transmembrane region" description="Helical" evidence="6">
    <location>
        <begin position="142"/>
        <end position="159"/>
    </location>
</feature>
<keyword evidence="4 6" id="KW-0472">Membrane</keyword>
<evidence type="ECO:0000313" key="8">
    <source>
        <dbReference type="EMBL" id="MEB8342351.1"/>
    </source>
</evidence>
<evidence type="ECO:0000256" key="4">
    <source>
        <dbReference type="ARBA" id="ARBA00023136"/>
    </source>
</evidence>
<dbReference type="GO" id="GO:0016874">
    <property type="term" value="F:ligase activity"/>
    <property type="evidence" value="ECO:0007669"/>
    <property type="project" value="UniProtKB-KW"/>
</dbReference>
<evidence type="ECO:0000256" key="3">
    <source>
        <dbReference type="ARBA" id="ARBA00022989"/>
    </source>
</evidence>
<feature type="region of interest" description="Disordered" evidence="5">
    <location>
        <begin position="325"/>
        <end position="345"/>
    </location>
</feature>
<gene>
    <name evidence="8" type="ORF">OKJ99_33155</name>
</gene>
<dbReference type="Pfam" id="PF04932">
    <property type="entry name" value="Wzy_C"/>
    <property type="match status" value="1"/>
</dbReference>
<feature type="transmembrane region" description="Helical" evidence="6">
    <location>
        <begin position="93"/>
        <end position="112"/>
    </location>
</feature>
<dbReference type="PANTHER" id="PTHR37422">
    <property type="entry name" value="TEICHURONIC ACID BIOSYNTHESIS PROTEIN TUAE"/>
    <property type="match status" value="1"/>
</dbReference>
<evidence type="ECO:0000256" key="5">
    <source>
        <dbReference type="SAM" id="MobiDB-lite"/>
    </source>
</evidence>
<accession>A0ABU6FE80</accession>
<dbReference type="EMBL" id="JAOZYC010000164">
    <property type="protein sequence ID" value="MEB8342351.1"/>
    <property type="molecule type" value="Genomic_DNA"/>
</dbReference>
<feature type="domain" description="O-antigen ligase-related" evidence="7">
    <location>
        <begin position="96"/>
        <end position="264"/>
    </location>
</feature>
<evidence type="ECO:0000256" key="2">
    <source>
        <dbReference type="ARBA" id="ARBA00022692"/>
    </source>
</evidence>
<evidence type="ECO:0000256" key="1">
    <source>
        <dbReference type="ARBA" id="ARBA00004141"/>
    </source>
</evidence>
<proteinExistence type="predicted"/>